<evidence type="ECO:0000256" key="7">
    <source>
        <dbReference type="ARBA" id="ARBA00047899"/>
    </source>
</evidence>
<dbReference type="GO" id="GO:0005524">
    <property type="term" value="F:ATP binding"/>
    <property type="evidence" value="ECO:0007669"/>
    <property type="project" value="UniProtKB-KW"/>
</dbReference>
<comment type="catalytic activity">
    <reaction evidence="7">
        <text>L-threonyl-[protein] + ATP = O-phospho-L-threonyl-[protein] + ADP + H(+)</text>
        <dbReference type="Rhea" id="RHEA:46608"/>
        <dbReference type="Rhea" id="RHEA-COMP:11060"/>
        <dbReference type="Rhea" id="RHEA-COMP:11605"/>
        <dbReference type="ChEBI" id="CHEBI:15378"/>
        <dbReference type="ChEBI" id="CHEBI:30013"/>
        <dbReference type="ChEBI" id="CHEBI:30616"/>
        <dbReference type="ChEBI" id="CHEBI:61977"/>
        <dbReference type="ChEBI" id="CHEBI:456216"/>
        <dbReference type="EC" id="2.7.11.1"/>
    </reaction>
</comment>
<dbReference type="InterPro" id="IPR050236">
    <property type="entry name" value="Ser_Thr_kinase_AGC"/>
</dbReference>
<dbReference type="EC" id="2.7.11.1" evidence="1"/>
<dbReference type="GO" id="GO:0004674">
    <property type="term" value="F:protein serine/threonine kinase activity"/>
    <property type="evidence" value="ECO:0007669"/>
    <property type="project" value="UniProtKB-KW"/>
</dbReference>
<dbReference type="InterPro" id="IPR000719">
    <property type="entry name" value="Prot_kinase_dom"/>
</dbReference>
<keyword evidence="5" id="KW-0418">Kinase</keyword>
<dbReference type="Pfam" id="PF08926">
    <property type="entry name" value="DUF1908"/>
    <property type="match status" value="1"/>
</dbReference>
<dbReference type="FunFam" id="3.30.200.20:FF:000457">
    <property type="entry name" value="Microtubule-associated serine/threonine-protein kinase"/>
    <property type="match status" value="1"/>
</dbReference>
<evidence type="ECO:0000256" key="2">
    <source>
        <dbReference type="ARBA" id="ARBA00022527"/>
    </source>
</evidence>
<evidence type="ECO:0000256" key="9">
    <source>
        <dbReference type="SAM" id="MobiDB-lite"/>
    </source>
</evidence>
<dbReference type="EMBL" id="WIXE01002896">
    <property type="protein sequence ID" value="KAK5984424.1"/>
    <property type="molecule type" value="Genomic_DNA"/>
</dbReference>
<dbReference type="AlphaFoldDB" id="A0AAN8J3A5"/>
<dbReference type="SUPFAM" id="SSF140482">
    <property type="entry name" value="MAST3 pre-PK domain-like"/>
    <property type="match status" value="1"/>
</dbReference>
<dbReference type="PANTHER" id="PTHR24356:SF414">
    <property type="entry name" value="NON-SPECIFIC SERINE_THREONINE PROTEIN KINASE"/>
    <property type="match status" value="1"/>
</dbReference>
<keyword evidence="2" id="KW-0723">Serine/threonine-protein kinase</keyword>
<name>A0AAN8J3A5_TRICO</name>
<protein>
    <recommendedName>
        <fullName evidence="1">non-specific serine/threonine protein kinase</fullName>
        <ecNumber evidence="1">2.7.11.1</ecNumber>
    </recommendedName>
</protein>
<proteinExistence type="predicted"/>
<feature type="domain" description="Protein kinase" evidence="10">
    <location>
        <begin position="137"/>
        <end position="238"/>
    </location>
</feature>
<dbReference type="PANTHER" id="PTHR24356">
    <property type="entry name" value="SERINE/THREONINE-PROTEIN KINASE"/>
    <property type="match status" value="1"/>
</dbReference>
<comment type="catalytic activity">
    <reaction evidence="8">
        <text>L-seryl-[protein] + ATP = O-phospho-L-seryl-[protein] + ADP + H(+)</text>
        <dbReference type="Rhea" id="RHEA:17989"/>
        <dbReference type="Rhea" id="RHEA-COMP:9863"/>
        <dbReference type="Rhea" id="RHEA-COMP:11604"/>
        <dbReference type="ChEBI" id="CHEBI:15378"/>
        <dbReference type="ChEBI" id="CHEBI:29999"/>
        <dbReference type="ChEBI" id="CHEBI:30616"/>
        <dbReference type="ChEBI" id="CHEBI:83421"/>
        <dbReference type="ChEBI" id="CHEBI:456216"/>
        <dbReference type="EC" id="2.7.11.1"/>
    </reaction>
</comment>
<keyword evidence="12" id="KW-1185">Reference proteome</keyword>
<keyword evidence="3" id="KW-0808">Transferase</keyword>
<evidence type="ECO:0000259" key="10">
    <source>
        <dbReference type="PROSITE" id="PS50011"/>
    </source>
</evidence>
<gene>
    <name evidence="11" type="ORF">GCK32_016483</name>
</gene>
<dbReference type="Pfam" id="PF00069">
    <property type="entry name" value="Pkinase"/>
    <property type="match status" value="1"/>
</dbReference>
<evidence type="ECO:0000256" key="1">
    <source>
        <dbReference type="ARBA" id="ARBA00012513"/>
    </source>
</evidence>
<dbReference type="InterPro" id="IPR011009">
    <property type="entry name" value="Kinase-like_dom_sf"/>
</dbReference>
<dbReference type="GO" id="GO:0000287">
    <property type="term" value="F:magnesium ion binding"/>
    <property type="evidence" value="ECO:0007669"/>
    <property type="project" value="InterPro"/>
</dbReference>
<evidence type="ECO:0000256" key="5">
    <source>
        <dbReference type="ARBA" id="ARBA00022777"/>
    </source>
</evidence>
<evidence type="ECO:0000256" key="6">
    <source>
        <dbReference type="ARBA" id="ARBA00022840"/>
    </source>
</evidence>
<sequence>MSQRLDETLNEAQQKTSPESFAYLSKLVKQLLMIVSRPARLLECLEFDPDEFYHLLEEAEGVVREQLGSGTARVPDLPQYIIGKLGLDRDPLMDVDPRAESPPGVTPSAAPHREDEIVPGQSGKPEVQQRAPREDDFETIRLVSNGAYGAVYLVRHRETRQRFALKKMNKQTLVLRNQVDQVFAERDILTMTDNPFVVSFYGSFETKHHLCMLMEYVEGGDCAALLKSAGTLPIDLAR</sequence>
<dbReference type="Gene3D" id="3.30.200.20">
    <property type="entry name" value="Phosphorylase Kinase, domain 1"/>
    <property type="match status" value="1"/>
</dbReference>
<dbReference type="InterPro" id="IPR015022">
    <property type="entry name" value="MAST_pre-PK_dom"/>
</dbReference>
<dbReference type="GO" id="GO:0035556">
    <property type="term" value="P:intracellular signal transduction"/>
    <property type="evidence" value="ECO:0007669"/>
    <property type="project" value="TreeGrafter"/>
</dbReference>
<dbReference type="Gene3D" id="1.20.1480.20">
    <property type="entry name" value="MAST3 pre-PK domain-like"/>
    <property type="match status" value="1"/>
</dbReference>
<evidence type="ECO:0000256" key="4">
    <source>
        <dbReference type="ARBA" id="ARBA00022741"/>
    </source>
</evidence>
<evidence type="ECO:0000313" key="11">
    <source>
        <dbReference type="EMBL" id="KAK5984424.1"/>
    </source>
</evidence>
<feature type="region of interest" description="Disordered" evidence="9">
    <location>
        <begin position="92"/>
        <end position="133"/>
    </location>
</feature>
<organism evidence="11 12">
    <name type="scientific">Trichostrongylus colubriformis</name>
    <name type="common">Black scour worm</name>
    <dbReference type="NCBI Taxonomy" id="6319"/>
    <lineage>
        <taxon>Eukaryota</taxon>
        <taxon>Metazoa</taxon>
        <taxon>Ecdysozoa</taxon>
        <taxon>Nematoda</taxon>
        <taxon>Chromadorea</taxon>
        <taxon>Rhabditida</taxon>
        <taxon>Rhabditina</taxon>
        <taxon>Rhabditomorpha</taxon>
        <taxon>Strongyloidea</taxon>
        <taxon>Trichostrongylidae</taxon>
        <taxon>Trichostrongylus</taxon>
    </lineage>
</organism>
<dbReference type="SUPFAM" id="SSF56112">
    <property type="entry name" value="Protein kinase-like (PK-like)"/>
    <property type="match status" value="1"/>
</dbReference>
<dbReference type="PROSITE" id="PS50011">
    <property type="entry name" value="PROTEIN_KINASE_DOM"/>
    <property type="match status" value="1"/>
</dbReference>
<evidence type="ECO:0000256" key="3">
    <source>
        <dbReference type="ARBA" id="ARBA00022679"/>
    </source>
</evidence>
<accession>A0AAN8J3A5</accession>
<comment type="caution">
    <text evidence="11">The sequence shown here is derived from an EMBL/GenBank/DDBJ whole genome shotgun (WGS) entry which is preliminary data.</text>
</comment>
<dbReference type="InterPro" id="IPR023142">
    <property type="entry name" value="MAST_pre-PK_dom_sf"/>
</dbReference>
<reference evidence="11 12" key="1">
    <citation type="submission" date="2019-10" db="EMBL/GenBank/DDBJ databases">
        <title>Assembly and Annotation for the nematode Trichostrongylus colubriformis.</title>
        <authorList>
            <person name="Martin J."/>
        </authorList>
    </citation>
    <scope>NUCLEOTIDE SEQUENCE [LARGE SCALE GENOMIC DNA]</scope>
    <source>
        <strain evidence="11">G859</strain>
        <tissue evidence="11">Whole worm</tissue>
    </source>
</reference>
<dbReference type="SMART" id="SM00220">
    <property type="entry name" value="S_TKc"/>
    <property type="match status" value="1"/>
</dbReference>
<dbReference type="Proteomes" id="UP001331761">
    <property type="component" value="Unassembled WGS sequence"/>
</dbReference>
<keyword evidence="4" id="KW-0547">Nucleotide-binding</keyword>
<evidence type="ECO:0000256" key="8">
    <source>
        <dbReference type="ARBA" id="ARBA00048679"/>
    </source>
</evidence>
<keyword evidence="6" id="KW-0067">ATP-binding</keyword>
<evidence type="ECO:0000313" key="12">
    <source>
        <dbReference type="Proteomes" id="UP001331761"/>
    </source>
</evidence>